<dbReference type="Proteomes" id="UP000019486">
    <property type="component" value="Unassembled WGS sequence"/>
</dbReference>
<evidence type="ECO:0000256" key="5">
    <source>
        <dbReference type="ARBA" id="ARBA00022573"/>
    </source>
</evidence>
<dbReference type="EMBL" id="AVFL01000026">
    <property type="protein sequence ID" value="EWY37422.1"/>
    <property type="molecule type" value="Genomic_DNA"/>
</dbReference>
<evidence type="ECO:0000256" key="8">
    <source>
        <dbReference type="ARBA" id="ARBA00023136"/>
    </source>
</evidence>
<dbReference type="RefSeq" id="WP_037458836.1">
    <property type="nucleotide sequence ID" value="NZ_AVFL01000026.1"/>
</dbReference>
<dbReference type="PATRIC" id="fig|1385369.3.peg.5492"/>
<evidence type="ECO:0000256" key="2">
    <source>
        <dbReference type="ARBA" id="ARBA00004953"/>
    </source>
</evidence>
<dbReference type="GO" id="GO:0048472">
    <property type="term" value="F:threonine-phosphate decarboxylase activity"/>
    <property type="evidence" value="ECO:0007669"/>
    <property type="project" value="InterPro"/>
</dbReference>
<organism evidence="10 11">
    <name type="scientific">Skermanella stibiiresistens SB22</name>
    <dbReference type="NCBI Taxonomy" id="1385369"/>
    <lineage>
        <taxon>Bacteria</taxon>
        <taxon>Pseudomonadati</taxon>
        <taxon>Pseudomonadota</taxon>
        <taxon>Alphaproteobacteria</taxon>
        <taxon>Rhodospirillales</taxon>
        <taxon>Azospirillaceae</taxon>
        <taxon>Skermanella</taxon>
    </lineage>
</organism>
<feature type="transmembrane region" description="Helical" evidence="9">
    <location>
        <begin position="65"/>
        <end position="89"/>
    </location>
</feature>
<dbReference type="UniPathway" id="UPA00148"/>
<evidence type="ECO:0000313" key="11">
    <source>
        <dbReference type="Proteomes" id="UP000019486"/>
    </source>
</evidence>
<comment type="caution">
    <text evidence="10">The sequence shown here is derived from an EMBL/GenBank/DDBJ whole genome shotgun (WGS) entry which is preliminary data.</text>
</comment>
<accession>W9GYA0</accession>
<feature type="transmembrane region" description="Helical" evidence="9">
    <location>
        <begin position="12"/>
        <end position="31"/>
    </location>
</feature>
<dbReference type="GO" id="GO:0009236">
    <property type="term" value="P:cobalamin biosynthetic process"/>
    <property type="evidence" value="ECO:0007669"/>
    <property type="project" value="UniProtKB-UniRule"/>
</dbReference>
<dbReference type="Pfam" id="PF03186">
    <property type="entry name" value="CobD_Cbib"/>
    <property type="match status" value="1"/>
</dbReference>
<evidence type="ECO:0000256" key="1">
    <source>
        <dbReference type="ARBA" id="ARBA00004651"/>
    </source>
</evidence>
<evidence type="ECO:0000256" key="9">
    <source>
        <dbReference type="HAMAP-Rule" id="MF_00024"/>
    </source>
</evidence>
<evidence type="ECO:0000256" key="7">
    <source>
        <dbReference type="ARBA" id="ARBA00022989"/>
    </source>
</evidence>
<feature type="transmembrane region" description="Helical" evidence="9">
    <location>
        <begin position="298"/>
        <end position="319"/>
    </location>
</feature>
<keyword evidence="11" id="KW-1185">Reference proteome</keyword>
<dbReference type="PANTHER" id="PTHR34308:SF1">
    <property type="entry name" value="COBALAMIN BIOSYNTHESIS PROTEIN CBIB"/>
    <property type="match status" value="1"/>
</dbReference>
<gene>
    <name evidence="9" type="primary">cobD</name>
    <name evidence="10" type="ORF">N825_17585</name>
</gene>
<dbReference type="HAMAP" id="MF_00024">
    <property type="entry name" value="CobD_CbiB"/>
    <property type="match status" value="1"/>
</dbReference>
<dbReference type="GO" id="GO:0005886">
    <property type="term" value="C:plasma membrane"/>
    <property type="evidence" value="ECO:0007669"/>
    <property type="project" value="UniProtKB-SubCell"/>
</dbReference>
<keyword evidence="7 9" id="KW-1133">Transmembrane helix</keyword>
<feature type="transmembrane region" description="Helical" evidence="9">
    <location>
        <begin position="212"/>
        <end position="235"/>
    </location>
</feature>
<protein>
    <recommendedName>
        <fullName evidence="9">Cobalamin biosynthesis protein CobD</fullName>
    </recommendedName>
</protein>
<dbReference type="PANTHER" id="PTHR34308">
    <property type="entry name" value="COBALAMIN BIOSYNTHESIS PROTEIN CBIB"/>
    <property type="match status" value="1"/>
</dbReference>
<keyword evidence="6 9" id="KW-0812">Transmembrane</keyword>
<comment type="pathway">
    <text evidence="2 9">Cofactor biosynthesis; adenosylcobalamin biosynthesis.</text>
</comment>
<reference evidence="10 11" key="1">
    <citation type="submission" date="2013-08" db="EMBL/GenBank/DDBJ databases">
        <title>The genome sequence of Skermanella stibiiresistens.</title>
        <authorList>
            <person name="Zhu W."/>
            <person name="Wang G."/>
        </authorList>
    </citation>
    <scope>NUCLEOTIDE SEQUENCE [LARGE SCALE GENOMIC DNA]</scope>
    <source>
        <strain evidence="10 11">SB22</strain>
    </source>
</reference>
<comment type="similarity">
    <text evidence="3 9">Belongs to the CobD/CbiB family.</text>
</comment>
<comment type="function">
    <text evidence="9">Converts cobyric acid to cobinamide by the addition of aminopropanol on the F carboxylic group.</text>
</comment>
<proteinExistence type="inferred from homology"/>
<dbReference type="STRING" id="1385369.N825_17585"/>
<evidence type="ECO:0000256" key="4">
    <source>
        <dbReference type="ARBA" id="ARBA00022475"/>
    </source>
</evidence>
<keyword evidence="8 9" id="KW-0472">Membrane</keyword>
<sequence>MPFPWPGGADPLLLLPLALALAALVGDLPVLNRVLDLPRRLVLRAAAWFDRRLNRFNRGATVRMVRGTIVTLLFATLALVAGFVLTLALPPSGQGKLVELLIVVGALAVRRPWNQLRATLRALEGTGLAAGREAVAGLTERQADTLDEHGVVRAAIEGAARALDRHVVAPAFWYALAGPPGILLWIVAEALDRAIGDRGPRHDRFGLAAARLLAVLGWVPSRLTGVLIVLATPFVPRTQTVEAIRTLATAGPPAEAAMAGALGLSLGGPRREGAVIIRAPWIGEGRARAVPADIKPALVIHPVVCLMLAGLAAAGAIGLRYL</sequence>
<evidence type="ECO:0000256" key="3">
    <source>
        <dbReference type="ARBA" id="ARBA00006263"/>
    </source>
</evidence>
<keyword evidence="4 9" id="KW-1003">Cell membrane</keyword>
<keyword evidence="5 9" id="KW-0169">Cobalamin biosynthesis</keyword>
<evidence type="ECO:0000256" key="6">
    <source>
        <dbReference type="ARBA" id="ARBA00022692"/>
    </source>
</evidence>
<dbReference type="InterPro" id="IPR004485">
    <property type="entry name" value="Cobalamin_biosynth_CobD/CbiB"/>
</dbReference>
<dbReference type="OrthoDB" id="7303104at2"/>
<dbReference type="AlphaFoldDB" id="W9GYA0"/>
<feature type="transmembrane region" description="Helical" evidence="9">
    <location>
        <begin position="171"/>
        <end position="191"/>
    </location>
</feature>
<evidence type="ECO:0000313" key="10">
    <source>
        <dbReference type="EMBL" id="EWY37422.1"/>
    </source>
</evidence>
<name>W9GYA0_9PROT</name>
<dbReference type="GO" id="GO:0015420">
    <property type="term" value="F:ABC-type vitamin B12 transporter activity"/>
    <property type="evidence" value="ECO:0007669"/>
    <property type="project" value="UniProtKB-UniRule"/>
</dbReference>
<comment type="subcellular location">
    <subcellularLocation>
        <location evidence="1 9">Cell membrane</location>
        <topology evidence="1 9">Multi-pass membrane protein</topology>
    </subcellularLocation>
</comment>